<dbReference type="Proteomes" id="UP000253472">
    <property type="component" value="Unassembled WGS sequence"/>
</dbReference>
<dbReference type="EMBL" id="QLNQ01000007">
    <property type="protein sequence ID" value="RCK66571.1"/>
    <property type="molecule type" value="Genomic_DNA"/>
</dbReference>
<evidence type="ECO:0000313" key="4">
    <source>
        <dbReference type="Proteomes" id="UP000253472"/>
    </source>
</evidence>
<evidence type="ECO:0000313" key="2">
    <source>
        <dbReference type="EMBL" id="RCK65183.1"/>
    </source>
</evidence>
<dbReference type="EMBL" id="QLNQ01000021">
    <property type="protein sequence ID" value="RCK65183.1"/>
    <property type="molecule type" value="Genomic_DNA"/>
</dbReference>
<feature type="compositionally biased region" description="Low complexity" evidence="1">
    <location>
        <begin position="83"/>
        <end position="95"/>
    </location>
</feature>
<gene>
    <name evidence="2" type="primary">HUA1_0</name>
    <name evidence="3" type="synonym">HUA1_2</name>
    <name evidence="2" type="ORF">Cantr_00529</name>
    <name evidence="3" type="ORF">Cantr_03581</name>
</gene>
<accession>A0A367YH27</accession>
<evidence type="ECO:0000256" key="1">
    <source>
        <dbReference type="SAM" id="MobiDB-lite"/>
    </source>
</evidence>
<comment type="caution">
    <text evidence="2">The sequence shown here is derived from an EMBL/GenBank/DDBJ whole genome shotgun (WGS) entry which is preliminary data.</text>
</comment>
<dbReference type="PANTHER" id="PTHR28031">
    <property type="entry name" value="PROLINE-RICH PROTEIN HUA1"/>
    <property type="match status" value="1"/>
</dbReference>
<dbReference type="AlphaFoldDB" id="A0A367YH27"/>
<dbReference type="InterPro" id="IPR038910">
    <property type="entry name" value="Hua1-like"/>
</dbReference>
<dbReference type="PANTHER" id="PTHR28031:SF1">
    <property type="entry name" value="PROLINE-RICH PROTEIN HUA1"/>
    <property type="match status" value="1"/>
</dbReference>
<feature type="region of interest" description="Disordered" evidence="1">
    <location>
        <begin position="274"/>
        <end position="320"/>
    </location>
</feature>
<dbReference type="GO" id="GO:0005737">
    <property type="term" value="C:cytoplasm"/>
    <property type="evidence" value="ECO:0007669"/>
    <property type="project" value="TreeGrafter"/>
</dbReference>
<keyword evidence="4" id="KW-1185">Reference proteome</keyword>
<feature type="compositionally biased region" description="Low complexity" evidence="1">
    <location>
        <begin position="32"/>
        <end position="67"/>
    </location>
</feature>
<feature type="compositionally biased region" description="Pro residues" evidence="1">
    <location>
        <begin position="274"/>
        <end position="305"/>
    </location>
</feature>
<sequence length="320" mass="35197">MPLTNRPKTDELPPPSYDDAIKDTLVVERDPAAAASSSSSSAPALPQRRQQAPRPAQQPSSTSSSSSHLTVPQTRPHEHRTNSSASAHSASSASSRRTNDSQYQSSDLYTNNKNLPFNYTRGYYCKKCKNSGYRSSKEICRPCWDQFYLNKHAYNPNKDLPFKYPKRYYCTKCGNTGYKFKNGLTCQNCWSQFGPRNNYSYVNSNFQPHYFGSTTYVPAPGGSAGMPARRVAPGSPELGGLLCGNCRGQGMVHFLFDSDLCPICGGLGRVFSPANPPAGSAPPPPPPPQGPPMHPPYGYGPPPPQQWGGYQYDYNYGRKN</sequence>
<evidence type="ECO:0000313" key="3">
    <source>
        <dbReference type="EMBL" id="RCK66571.1"/>
    </source>
</evidence>
<feature type="region of interest" description="Disordered" evidence="1">
    <location>
        <begin position="1"/>
        <end position="107"/>
    </location>
</feature>
<proteinExistence type="predicted"/>
<dbReference type="OrthoDB" id="2405700at2759"/>
<dbReference type="STRING" id="5486.A0A367YH27"/>
<reference evidence="2 4" key="1">
    <citation type="submission" date="2018-06" db="EMBL/GenBank/DDBJ databases">
        <title>Whole genome sequencing of Candida tropicalis (genome annotated by CSBL at Korea University).</title>
        <authorList>
            <person name="Ahn J."/>
        </authorList>
    </citation>
    <scope>NUCLEOTIDE SEQUENCE [LARGE SCALE GENOMIC DNA]</scope>
    <source>
        <strain evidence="2 4">ATCC 20962</strain>
    </source>
</reference>
<feature type="compositionally biased region" description="Basic and acidic residues" evidence="1">
    <location>
        <begin position="19"/>
        <end position="31"/>
    </location>
</feature>
<organism evidence="2 4">
    <name type="scientific">Candida viswanathii</name>
    <dbReference type="NCBI Taxonomy" id="5486"/>
    <lineage>
        <taxon>Eukaryota</taxon>
        <taxon>Fungi</taxon>
        <taxon>Dikarya</taxon>
        <taxon>Ascomycota</taxon>
        <taxon>Saccharomycotina</taxon>
        <taxon>Pichiomycetes</taxon>
        <taxon>Debaryomycetaceae</taxon>
        <taxon>Candida/Lodderomyces clade</taxon>
        <taxon>Candida</taxon>
    </lineage>
</organism>
<name>A0A367YH27_9ASCO</name>
<protein>
    <submittedName>
        <fullName evidence="2">Proline-rich protein HUA1</fullName>
    </submittedName>
</protein>